<evidence type="ECO:0000259" key="4">
    <source>
        <dbReference type="Pfam" id="PF00171"/>
    </source>
</evidence>
<evidence type="ECO:0000256" key="3">
    <source>
        <dbReference type="ARBA" id="ARBA00023002"/>
    </source>
</evidence>
<dbReference type="InterPro" id="IPR016161">
    <property type="entry name" value="Ald_DH/histidinol_DH"/>
</dbReference>
<sequence length="461" mass="50571">MVYHDLNSFESINPYTGEKFARFELLTDSELDKALQKSQEAFLKWRKTSLKERLALIDALGNLLNSEAPTYGQTISLEMGKPLREAIAEVKKCAVACKYYVEHAPSQLKSRKVPLETGRIGEVRYEPLGVILGIMPWNFPFWQVIRFAIPALAAGNVVMVKHAPNTPRSALMLQQLFARAGFPVGVYTNLFISVQQVSGLISRREIAGVSLTGSTRAGRAVAALAGQHLKPSVLELGGSNSLIALPDAPVQKVVEQAVNARFMNAGQSCISAKRIFVPKDKYDTYIKELTIRIKRLKVGNPLMDDTHIGPVARLDLAEQLEKQVAASVDMGARVHLGAQRSGTIFTPTLLTHVKPGMPAFDQELFGPVAVLIVYSSEKEVIQLANSTPYGLGTALFTEDVERAKKLVPKFQDGAVYINEWIHSDPRLPFGGVKDSGYGRELSEEGIRAFVNVKSVVVNSAL</sequence>
<dbReference type="OrthoDB" id="9762913at2"/>
<evidence type="ECO:0000256" key="1">
    <source>
        <dbReference type="ARBA" id="ARBA00009986"/>
    </source>
</evidence>
<keyword evidence="6" id="KW-1185">Reference proteome</keyword>
<dbReference type="CDD" id="cd07100">
    <property type="entry name" value="ALDH_SSADH1_GabD1"/>
    <property type="match status" value="1"/>
</dbReference>
<evidence type="ECO:0000313" key="5">
    <source>
        <dbReference type="EMBL" id="GCD77907.1"/>
    </source>
</evidence>
<dbReference type="Proteomes" id="UP000286715">
    <property type="component" value="Unassembled WGS sequence"/>
</dbReference>
<dbReference type="InterPro" id="IPR016163">
    <property type="entry name" value="Ald_DH_C"/>
</dbReference>
<dbReference type="InterPro" id="IPR016162">
    <property type="entry name" value="Ald_DH_N"/>
</dbReference>
<keyword evidence="2" id="KW-0521">NADP</keyword>
<dbReference type="InterPro" id="IPR047110">
    <property type="entry name" value="GABD/Sad-like"/>
</dbReference>
<keyword evidence="3" id="KW-0560">Oxidoreductase</keyword>
<dbReference type="GO" id="GO:0004777">
    <property type="term" value="F:succinate-semialdehyde dehydrogenase (NAD+) activity"/>
    <property type="evidence" value="ECO:0007669"/>
    <property type="project" value="TreeGrafter"/>
</dbReference>
<comment type="caution">
    <text evidence="5">The sequence shown here is derived from an EMBL/GenBank/DDBJ whole genome shotgun (WGS) entry which is preliminary data.</text>
</comment>
<dbReference type="InterPro" id="IPR044148">
    <property type="entry name" value="ALDH_GabD1-like"/>
</dbReference>
<dbReference type="AlphaFoldDB" id="A0A401XLL2"/>
<accession>A0A401XLL2</accession>
<dbReference type="GO" id="GO:0004030">
    <property type="term" value="F:aldehyde dehydrogenase [NAD(P)+] activity"/>
    <property type="evidence" value="ECO:0007669"/>
    <property type="project" value="InterPro"/>
</dbReference>
<dbReference type="EMBL" id="BHZE01000012">
    <property type="protein sequence ID" value="GCD77907.1"/>
    <property type="molecule type" value="Genomic_DNA"/>
</dbReference>
<dbReference type="PANTHER" id="PTHR43217">
    <property type="entry name" value="SUCCINATE SEMIALDEHYDE DEHYDROGENASE [NAD(P)+] SAD"/>
    <property type="match status" value="1"/>
</dbReference>
<gene>
    <name evidence="5" type="ORF">JCM31826_13890</name>
</gene>
<evidence type="ECO:0000313" key="6">
    <source>
        <dbReference type="Proteomes" id="UP000286715"/>
    </source>
</evidence>
<dbReference type="RefSeq" id="WP_124397968.1">
    <property type="nucleotide sequence ID" value="NZ_BHZE01000012.1"/>
</dbReference>
<protein>
    <submittedName>
        <fullName evidence="5">Aldehyde dehydrogenase</fullName>
    </submittedName>
</protein>
<dbReference type="PANTHER" id="PTHR43217:SF1">
    <property type="entry name" value="SUCCINATE SEMIALDEHYDE DEHYDROGENASE [NAD(P)+] SAD"/>
    <property type="match status" value="1"/>
</dbReference>
<comment type="similarity">
    <text evidence="1">Belongs to the aldehyde dehydrogenase family.</text>
</comment>
<dbReference type="SUPFAM" id="SSF53720">
    <property type="entry name" value="ALDH-like"/>
    <property type="match status" value="1"/>
</dbReference>
<organism evidence="5 6">
    <name type="scientific">Thermaurantimonas aggregans</name>
    <dbReference type="NCBI Taxonomy" id="2173829"/>
    <lineage>
        <taxon>Bacteria</taxon>
        <taxon>Pseudomonadati</taxon>
        <taxon>Bacteroidota</taxon>
        <taxon>Flavobacteriia</taxon>
        <taxon>Flavobacteriales</taxon>
        <taxon>Schleiferiaceae</taxon>
        <taxon>Thermaurantimonas</taxon>
    </lineage>
</organism>
<evidence type="ECO:0000256" key="2">
    <source>
        <dbReference type="ARBA" id="ARBA00022857"/>
    </source>
</evidence>
<dbReference type="FunFam" id="3.40.605.10:FF:000012">
    <property type="entry name" value="NAD-dependent succinate-semialdehyde dehydrogenase"/>
    <property type="match status" value="1"/>
</dbReference>
<dbReference type="Gene3D" id="3.40.309.10">
    <property type="entry name" value="Aldehyde Dehydrogenase, Chain A, domain 2"/>
    <property type="match status" value="1"/>
</dbReference>
<reference evidence="5 6" key="1">
    <citation type="submission" date="2018-11" db="EMBL/GenBank/DDBJ databases">
        <title>Schleiferia aggregans sp. nov., a moderately thermophilic heterotrophic bacterium isolated from microbial mats at a terrestrial hot spring.</title>
        <authorList>
            <person name="Iino T."/>
            <person name="Ohkuma M."/>
            <person name="Haruta S."/>
        </authorList>
    </citation>
    <scope>NUCLEOTIDE SEQUENCE [LARGE SCALE GENOMIC DNA]</scope>
    <source>
        <strain evidence="5 6">LA</strain>
    </source>
</reference>
<dbReference type="Pfam" id="PF00171">
    <property type="entry name" value="Aldedh"/>
    <property type="match status" value="1"/>
</dbReference>
<proteinExistence type="inferred from homology"/>
<dbReference type="InterPro" id="IPR015590">
    <property type="entry name" value="Aldehyde_DH_dom"/>
</dbReference>
<dbReference type="Gene3D" id="3.40.605.10">
    <property type="entry name" value="Aldehyde Dehydrogenase, Chain A, domain 1"/>
    <property type="match status" value="1"/>
</dbReference>
<feature type="domain" description="Aldehyde dehydrogenase" evidence="4">
    <location>
        <begin position="7"/>
        <end position="455"/>
    </location>
</feature>
<name>A0A401XLL2_9FLAO</name>